<dbReference type="SUPFAM" id="SSF47413">
    <property type="entry name" value="lambda repressor-like DNA-binding domains"/>
    <property type="match status" value="1"/>
</dbReference>
<dbReference type="SMART" id="SM00530">
    <property type="entry name" value="HTH_XRE"/>
    <property type="match status" value="1"/>
</dbReference>
<dbReference type="PROSITE" id="PS50943">
    <property type="entry name" value="HTH_CROC1"/>
    <property type="match status" value="1"/>
</dbReference>
<dbReference type="EMBL" id="DXCL01000040">
    <property type="protein sequence ID" value="HIZ03926.1"/>
    <property type="molecule type" value="Genomic_DNA"/>
</dbReference>
<sequence>MRKEILSCGKSKSQIAAELGISKPTLSQYLSGRILPSLVTFAKLCKVIDCSADDILGLEK</sequence>
<reference evidence="2" key="1">
    <citation type="journal article" date="2021" name="PeerJ">
        <title>Extensive microbial diversity within the chicken gut microbiome revealed by metagenomics and culture.</title>
        <authorList>
            <person name="Gilroy R."/>
            <person name="Ravi A."/>
            <person name="Getino M."/>
            <person name="Pursley I."/>
            <person name="Horton D.L."/>
            <person name="Alikhan N.F."/>
            <person name="Baker D."/>
            <person name="Gharbi K."/>
            <person name="Hall N."/>
            <person name="Watson M."/>
            <person name="Adriaenssens E.M."/>
            <person name="Foster-Nyarko E."/>
            <person name="Jarju S."/>
            <person name="Secka A."/>
            <person name="Antonio M."/>
            <person name="Oren A."/>
            <person name="Chaudhuri R.R."/>
            <person name="La Ragione R."/>
            <person name="Hildebrand F."/>
            <person name="Pallen M.J."/>
        </authorList>
    </citation>
    <scope>NUCLEOTIDE SEQUENCE</scope>
    <source>
        <strain evidence="2">CHK187-5294</strain>
    </source>
</reference>
<comment type="caution">
    <text evidence="2">The sequence shown here is derived from an EMBL/GenBank/DDBJ whole genome shotgun (WGS) entry which is preliminary data.</text>
</comment>
<dbReference type="AlphaFoldDB" id="A0A9D2CZW3"/>
<name>A0A9D2CZW3_9FIRM</name>
<reference evidence="2" key="2">
    <citation type="submission" date="2021-04" db="EMBL/GenBank/DDBJ databases">
        <authorList>
            <person name="Gilroy R."/>
        </authorList>
    </citation>
    <scope>NUCLEOTIDE SEQUENCE</scope>
    <source>
        <strain evidence="2">CHK187-5294</strain>
    </source>
</reference>
<dbReference type="Proteomes" id="UP000824132">
    <property type="component" value="Unassembled WGS sequence"/>
</dbReference>
<dbReference type="CDD" id="cd00093">
    <property type="entry name" value="HTH_XRE"/>
    <property type="match status" value="1"/>
</dbReference>
<dbReference type="InterPro" id="IPR010982">
    <property type="entry name" value="Lambda_DNA-bd_dom_sf"/>
</dbReference>
<dbReference type="Pfam" id="PF01381">
    <property type="entry name" value="HTH_3"/>
    <property type="match status" value="1"/>
</dbReference>
<feature type="domain" description="HTH cro/C1-type" evidence="1">
    <location>
        <begin position="1"/>
        <end position="55"/>
    </location>
</feature>
<organism evidence="2 3">
    <name type="scientific">Candidatus Borkfalkia avistercoris</name>
    <dbReference type="NCBI Taxonomy" id="2838504"/>
    <lineage>
        <taxon>Bacteria</taxon>
        <taxon>Bacillati</taxon>
        <taxon>Bacillota</taxon>
        <taxon>Clostridia</taxon>
        <taxon>Christensenellales</taxon>
        <taxon>Christensenellaceae</taxon>
        <taxon>Candidatus Borkfalkia</taxon>
    </lineage>
</organism>
<evidence type="ECO:0000313" key="2">
    <source>
        <dbReference type="EMBL" id="HIZ03926.1"/>
    </source>
</evidence>
<accession>A0A9D2CZW3</accession>
<proteinExistence type="predicted"/>
<dbReference type="GO" id="GO:0003677">
    <property type="term" value="F:DNA binding"/>
    <property type="evidence" value="ECO:0007669"/>
    <property type="project" value="InterPro"/>
</dbReference>
<evidence type="ECO:0000259" key="1">
    <source>
        <dbReference type="PROSITE" id="PS50943"/>
    </source>
</evidence>
<dbReference type="InterPro" id="IPR001387">
    <property type="entry name" value="Cro/C1-type_HTH"/>
</dbReference>
<evidence type="ECO:0000313" key="3">
    <source>
        <dbReference type="Proteomes" id="UP000824132"/>
    </source>
</evidence>
<protein>
    <submittedName>
        <fullName evidence="2">Helix-turn-helix domain-containing protein</fullName>
    </submittedName>
</protein>
<gene>
    <name evidence="2" type="ORF">H9727_06530</name>
</gene>
<dbReference type="Gene3D" id="1.10.260.40">
    <property type="entry name" value="lambda repressor-like DNA-binding domains"/>
    <property type="match status" value="1"/>
</dbReference>